<dbReference type="PANTHER" id="PTHR46599">
    <property type="entry name" value="PIGGYBAC TRANSPOSABLE ELEMENT-DERIVED PROTEIN 4"/>
    <property type="match status" value="1"/>
</dbReference>
<dbReference type="InterPro" id="IPR029526">
    <property type="entry name" value="PGBD"/>
</dbReference>
<reference evidence="4" key="1">
    <citation type="submission" date="2023-10" db="EMBL/GenBank/DDBJ databases">
        <title>Genome assemblies of two species of porcelain crab, Petrolisthes cinctipes and Petrolisthes manimaculis (Anomura: Porcellanidae).</title>
        <authorList>
            <person name="Angst P."/>
        </authorList>
    </citation>
    <scope>NUCLEOTIDE SEQUENCE</scope>
    <source>
        <strain evidence="4">PB745_01</strain>
        <tissue evidence="4">Gill</tissue>
    </source>
</reference>
<dbReference type="EMBL" id="JAWQEG010002821">
    <property type="protein sequence ID" value="KAK3869539.1"/>
    <property type="molecule type" value="Genomic_DNA"/>
</dbReference>
<dbReference type="Pfam" id="PF13843">
    <property type="entry name" value="DDE_Tnp_1_7"/>
    <property type="match status" value="1"/>
</dbReference>
<protein>
    <recommendedName>
        <fullName evidence="6">PiggyBac transposable element-derived protein domain-containing protein</fullName>
    </recommendedName>
</protein>
<evidence type="ECO:0000259" key="2">
    <source>
        <dbReference type="Pfam" id="PF13842"/>
    </source>
</evidence>
<gene>
    <name evidence="4" type="ORF">Pcinc_025158</name>
</gene>
<evidence type="ECO:0008006" key="6">
    <source>
        <dbReference type="Google" id="ProtNLM"/>
    </source>
</evidence>
<evidence type="ECO:0000259" key="3">
    <source>
        <dbReference type="Pfam" id="PF13843"/>
    </source>
</evidence>
<evidence type="ECO:0000313" key="5">
    <source>
        <dbReference type="Proteomes" id="UP001286313"/>
    </source>
</evidence>
<keyword evidence="5" id="KW-1185">Reference proteome</keyword>
<dbReference type="Pfam" id="PF13842">
    <property type="entry name" value="zf-Tnp_2"/>
    <property type="match status" value="1"/>
</dbReference>
<accession>A0AAE1F9Q7</accession>
<sequence length="586" mass="67715">MESSSNDSSDEVYSPGVSGESETSSDSIDELSDMNLLDNNEPIEEAGWRLVSDIFADTRPEPPPAFSDPHAGVNDRLDKKQFSSPGAAFRYFFDDEVIYTMCNWINKRATVYFEANPDKSKVHGLTWHPVTPDELYVFLGLIIVMGVVKLPDMHMYWSHNVIFGGPEIFSHEVMSRNRFFSILKFLRFASPDLVDKNNPHTRIEPYLDLLRDRCQTLIRPSRHIAIDEALVLWKGRLGFRQVSKTKRAHFGVKVFVLCPSGERWDGYSWNYALYYDKSNFKIDDPNASQLTVSEDIVVYLMKDLLDQGRHIITDNWYTSSRLSDYLLTRDTMLTGVVRSGRGPPTIIQKEKLEKNQAVFARKNNTLVVKYQDKIEVTVLTTKYNAGMVEKTKTYFGNKTVFFNKPLHIDKYNKKMGSVDLADQLLEPYVMQRKSLAWFKKLGIHFMFRTLLNAFVFYRNECLFSGDFLDFIMAVSTEWLRENSRGANEMLTQAEMKSMKKPMKLKNEMEVVHEWVRHEKRGKQKRCRVCFSKEKKRKDTTNYCPGCPGEPGLCSVDHFKEWHTGSTVADDPRTHTSGVPTKKKCRV</sequence>
<evidence type="ECO:0000313" key="4">
    <source>
        <dbReference type="EMBL" id="KAK3869539.1"/>
    </source>
</evidence>
<dbReference type="Proteomes" id="UP001286313">
    <property type="component" value="Unassembled WGS sequence"/>
</dbReference>
<dbReference type="InterPro" id="IPR032718">
    <property type="entry name" value="PGBD4_Znf_C"/>
</dbReference>
<dbReference type="PANTHER" id="PTHR46599:SF3">
    <property type="entry name" value="PIGGYBAC TRANSPOSABLE ELEMENT-DERIVED PROTEIN 4"/>
    <property type="match status" value="1"/>
</dbReference>
<dbReference type="AlphaFoldDB" id="A0AAE1F9Q7"/>
<name>A0AAE1F9Q7_PETCI</name>
<evidence type="ECO:0000256" key="1">
    <source>
        <dbReference type="SAM" id="MobiDB-lite"/>
    </source>
</evidence>
<feature type="domain" description="PiggyBac transposable element-derived protein 4 C-terminal zinc-finger" evidence="2">
    <location>
        <begin position="510"/>
        <end position="562"/>
    </location>
</feature>
<feature type="domain" description="PiggyBac transposable element-derived protein" evidence="3">
    <location>
        <begin position="84"/>
        <end position="454"/>
    </location>
</feature>
<feature type="region of interest" description="Disordered" evidence="1">
    <location>
        <begin position="566"/>
        <end position="586"/>
    </location>
</feature>
<comment type="caution">
    <text evidence="4">The sequence shown here is derived from an EMBL/GenBank/DDBJ whole genome shotgun (WGS) entry which is preliminary data.</text>
</comment>
<feature type="region of interest" description="Disordered" evidence="1">
    <location>
        <begin position="1"/>
        <end position="36"/>
    </location>
</feature>
<organism evidence="4 5">
    <name type="scientific">Petrolisthes cinctipes</name>
    <name type="common">Flat porcelain crab</name>
    <dbReference type="NCBI Taxonomy" id="88211"/>
    <lineage>
        <taxon>Eukaryota</taxon>
        <taxon>Metazoa</taxon>
        <taxon>Ecdysozoa</taxon>
        <taxon>Arthropoda</taxon>
        <taxon>Crustacea</taxon>
        <taxon>Multicrustacea</taxon>
        <taxon>Malacostraca</taxon>
        <taxon>Eumalacostraca</taxon>
        <taxon>Eucarida</taxon>
        <taxon>Decapoda</taxon>
        <taxon>Pleocyemata</taxon>
        <taxon>Anomura</taxon>
        <taxon>Galatheoidea</taxon>
        <taxon>Porcellanidae</taxon>
        <taxon>Petrolisthes</taxon>
    </lineage>
</organism>
<proteinExistence type="predicted"/>